<evidence type="ECO:0000313" key="1">
    <source>
        <dbReference type="EMBL" id="MRG87781.1"/>
    </source>
</evidence>
<proteinExistence type="predicted"/>
<dbReference type="Proteomes" id="UP000480185">
    <property type="component" value="Unassembled WGS sequence"/>
</dbReference>
<sequence length="106" mass="12233">MYRLLAMATIFLISFILSIYVHDHSLSKPADDNLLLHQGVTDSLQFEDSEKLKFTLGKPALTLQLITIHDKLLYTSLTYVPSEKRWVTPIFYQSNYVIPSPMKMNI</sequence>
<reference evidence="1 2" key="1">
    <citation type="submission" date="2019-11" db="EMBL/GenBank/DDBJ databases">
        <authorList>
            <person name="Li J."/>
        </authorList>
    </citation>
    <scope>NUCLEOTIDE SEQUENCE [LARGE SCALE GENOMIC DNA]</scope>
    <source>
        <strain evidence="1 2">J4</strain>
    </source>
</reference>
<comment type="caution">
    <text evidence="1">The sequence shown here is derived from an EMBL/GenBank/DDBJ whole genome shotgun (WGS) entry which is preliminary data.</text>
</comment>
<dbReference type="RefSeq" id="WP_153729670.1">
    <property type="nucleotide sequence ID" value="NZ_WJNH01000012.1"/>
</dbReference>
<organism evidence="1 2">
    <name type="scientific">Salinibacillus xinjiangensis</name>
    <dbReference type="NCBI Taxonomy" id="1229268"/>
    <lineage>
        <taxon>Bacteria</taxon>
        <taxon>Bacillati</taxon>
        <taxon>Bacillota</taxon>
        <taxon>Bacilli</taxon>
        <taxon>Bacillales</taxon>
        <taxon>Bacillaceae</taxon>
        <taxon>Salinibacillus</taxon>
    </lineage>
</organism>
<gene>
    <name evidence="1" type="ORF">GH754_16070</name>
</gene>
<dbReference type="EMBL" id="WJNH01000012">
    <property type="protein sequence ID" value="MRG87781.1"/>
    <property type="molecule type" value="Genomic_DNA"/>
</dbReference>
<name>A0A6G1X9T8_9BACI</name>
<protein>
    <submittedName>
        <fullName evidence="1">Uncharacterized protein</fullName>
    </submittedName>
</protein>
<keyword evidence="2" id="KW-1185">Reference proteome</keyword>
<dbReference type="OrthoDB" id="2974224at2"/>
<evidence type="ECO:0000313" key="2">
    <source>
        <dbReference type="Proteomes" id="UP000480185"/>
    </source>
</evidence>
<dbReference type="AlphaFoldDB" id="A0A6G1X9T8"/>
<accession>A0A6G1X9T8</accession>